<evidence type="ECO:0000256" key="6">
    <source>
        <dbReference type="ARBA" id="ARBA00023136"/>
    </source>
</evidence>
<keyword evidence="6 7" id="KW-0472">Membrane</keyword>
<dbReference type="GO" id="GO:0001401">
    <property type="term" value="C:SAM complex"/>
    <property type="evidence" value="ECO:0007669"/>
    <property type="project" value="InterPro"/>
</dbReference>
<comment type="subcellular location">
    <subcellularLocation>
        <location evidence="1">Mitochondrion outer membrane</location>
    </subcellularLocation>
</comment>
<evidence type="ECO:0000256" key="5">
    <source>
        <dbReference type="ARBA" id="ARBA00023128"/>
    </source>
</evidence>
<name>A0A162XVS4_DIDRA</name>
<protein>
    <submittedName>
        <fullName evidence="10">Protein targeting to mitochondrion</fullName>
    </submittedName>
</protein>
<proteinExistence type="predicted"/>
<keyword evidence="4" id="KW-0653">Protein transport</keyword>
<keyword evidence="11" id="KW-1185">Reference proteome</keyword>
<dbReference type="InterPro" id="IPR050931">
    <property type="entry name" value="Mito_Protein_Transport_Metaxin"/>
</dbReference>
<keyword evidence="5" id="KW-0496">Mitochondrion</keyword>
<evidence type="ECO:0000256" key="7">
    <source>
        <dbReference type="SAM" id="Phobius"/>
    </source>
</evidence>
<accession>A0A162XVS4</accession>
<gene>
    <name evidence="10" type="ORF">ST47_g9271</name>
</gene>
<dbReference type="PANTHER" id="PTHR12289:SF41">
    <property type="entry name" value="FAILED AXON CONNECTIONS-RELATED"/>
    <property type="match status" value="1"/>
</dbReference>
<feature type="domain" description="Metaxin glutathione S-transferase" evidence="9">
    <location>
        <begin position="230"/>
        <end position="291"/>
    </location>
</feature>
<feature type="transmembrane region" description="Helical" evidence="7">
    <location>
        <begin position="384"/>
        <end position="405"/>
    </location>
</feature>
<sequence length="448" mass="48533">MVLELHIWGPAFGLPSIDPECIATVTYCQRVVPEGQWSIVASYDKSVGLTESLPILFDGGIATATGFEDIVSYLRNHPAVSEDLDADLNDRQQNDRTAYITFLRLTATPLIDLSLFVSAENYNTTTSAAYTAILPWYANYTVPPKRRELARTRTAHMGLDSLDVDSRAEETMAPGRGTASAEFEAAKRAAGLPTDSQPSMMSMGRGKGIGGFLGTPKYAARFRLDAASNELLEPLSDLLGRNDYLLGTAQPSSLDCLAFGYLAVMLYPTVPQAWLKEAVSIKFPRLATYIHALRKDILTNEDVSAAQIWAIGTGSTTSVTEESQRLLLPWTARSQSFTSHTLTGVREVIGSIPVVSSLLKRETIWPAEPLLPSSRTLSALPSPLFVNTLLGFTAAVAVGFASFAIQHRRSPREGDLIFWALRPTVGLGEAGNILSVLGQLPSGGFSQF</sequence>
<keyword evidence="3" id="KW-1000">Mitochondrion outer membrane</keyword>
<dbReference type="GO" id="GO:0007005">
    <property type="term" value="P:mitochondrion organization"/>
    <property type="evidence" value="ECO:0007669"/>
    <property type="project" value="TreeGrafter"/>
</dbReference>
<organism evidence="10 11">
    <name type="scientific">Didymella rabiei</name>
    <name type="common">Chickpea ascochyta blight fungus</name>
    <name type="synonym">Mycosphaerella rabiei</name>
    <dbReference type="NCBI Taxonomy" id="5454"/>
    <lineage>
        <taxon>Eukaryota</taxon>
        <taxon>Fungi</taxon>
        <taxon>Dikarya</taxon>
        <taxon>Ascomycota</taxon>
        <taxon>Pezizomycotina</taxon>
        <taxon>Dothideomycetes</taxon>
        <taxon>Pleosporomycetidae</taxon>
        <taxon>Pleosporales</taxon>
        <taxon>Pleosporineae</taxon>
        <taxon>Didymellaceae</taxon>
        <taxon>Ascochyta</taxon>
    </lineage>
</organism>
<evidence type="ECO:0000313" key="11">
    <source>
        <dbReference type="Proteomes" id="UP000076837"/>
    </source>
</evidence>
<reference evidence="10 11" key="1">
    <citation type="journal article" date="2016" name="Sci. Rep.">
        <title>Draft genome sequencing and secretome analysis of fungal phytopathogen Ascochyta rabiei provides insight into the necrotrophic effector repertoire.</title>
        <authorList>
            <person name="Verma S."/>
            <person name="Gazara R.K."/>
            <person name="Nizam S."/>
            <person name="Parween S."/>
            <person name="Chattopadhyay D."/>
            <person name="Verma P.K."/>
        </authorList>
    </citation>
    <scope>NUCLEOTIDE SEQUENCE [LARGE SCALE GENOMIC DNA]</scope>
    <source>
        <strain evidence="10 11">ArDII</strain>
    </source>
</reference>
<feature type="domain" description="Mitochondrial outer membrane transport complex Sam37/metaxin N-terminal" evidence="8">
    <location>
        <begin position="21"/>
        <end position="147"/>
    </location>
</feature>
<evidence type="ECO:0000256" key="2">
    <source>
        <dbReference type="ARBA" id="ARBA00022448"/>
    </source>
</evidence>
<evidence type="ECO:0000256" key="4">
    <source>
        <dbReference type="ARBA" id="ARBA00022927"/>
    </source>
</evidence>
<dbReference type="AlphaFoldDB" id="A0A162XVS4"/>
<evidence type="ECO:0000259" key="8">
    <source>
        <dbReference type="Pfam" id="PF10568"/>
    </source>
</evidence>
<dbReference type="CDD" id="cd03193">
    <property type="entry name" value="GST_C_Metaxin"/>
    <property type="match status" value="1"/>
</dbReference>
<evidence type="ECO:0000256" key="3">
    <source>
        <dbReference type="ARBA" id="ARBA00022787"/>
    </source>
</evidence>
<comment type="caution">
    <text evidence="10">The sequence shown here is derived from an EMBL/GenBank/DDBJ whole genome shotgun (WGS) entry which is preliminary data.</text>
</comment>
<dbReference type="Pfam" id="PF17171">
    <property type="entry name" value="GST_C_6"/>
    <property type="match status" value="1"/>
</dbReference>
<dbReference type="InterPro" id="IPR033468">
    <property type="entry name" value="Metaxin_GST"/>
</dbReference>
<dbReference type="GO" id="GO:0015031">
    <property type="term" value="P:protein transport"/>
    <property type="evidence" value="ECO:0007669"/>
    <property type="project" value="UniProtKB-KW"/>
</dbReference>
<dbReference type="EMBL" id="JYNV01000290">
    <property type="protein sequence ID" value="KZM19705.1"/>
    <property type="molecule type" value="Genomic_DNA"/>
</dbReference>
<evidence type="ECO:0000259" key="9">
    <source>
        <dbReference type="Pfam" id="PF17171"/>
    </source>
</evidence>
<dbReference type="STRING" id="5454.A0A162XVS4"/>
<evidence type="ECO:0000313" key="10">
    <source>
        <dbReference type="EMBL" id="KZM19705.1"/>
    </source>
</evidence>
<keyword evidence="7" id="KW-1133">Transmembrane helix</keyword>
<dbReference type="Pfam" id="PF10568">
    <property type="entry name" value="Tom37"/>
    <property type="match status" value="1"/>
</dbReference>
<dbReference type="PANTHER" id="PTHR12289">
    <property type="entry name" value="METAXIN RELATED"/>
    <property type="match status" value="1"/>
</dbReference>
<dbReference type="Proteomes" id="UP000076837">
    <property type="component" value="Unassembled WGS sequence"/>
</dbReference>
<keyword evidence="7" id="KW-0812">Transmembrane</keyword>
<dbReference type="InterPro" id="IPR019564">
    <property type="entry name" value="Sam37/metaxin_N"/>
</dbReference>
<evidence type="ECO:0000256" key="1">
    <source>
        <dbReference type="ARBA" id="ARBA00004294"/>
    </source>
</evidence>
<keyword evidence="2" id="KW-0813">Transport</keyword>